<dbReference type="CDD" id="cd06170">
    <property type="entry name" value="LuxR_C_like"/>
    <property type="match status" value="1"/>
</dbReference>
<feature type="domain" description="Response regulatory" evidence="7">
    <location>
        <begin position="8"/>
        <end position="124"/>
    </location>
</feature>
<dbReference type="InterPro" id="IPR011006">
    <property type="entry name" value="CheY-like_superfamily"/>
</dbReference>
<dbReference type="InterPro" id="IPR058245">
    <property type="entry name" value="NreC/VraR/RcsB-like_REC"/>
</dbReference>
<evidence type="ECO:0000259" key="7">
    <source>
        <dbReference type="PROSITE" id="PS50110"/>
    </source>
</evidence>
<dbReference type="GO" id="GO:0006355">
    <property type="term" value="P:regulation of DNA-templated transcription"/>
    <property type="evidence" value="ECO:0007669"/>
    <property type="project" value="InterPro"/>
</dbReference>
<evidence type="ECO:0000256" key="5">
    <source>
        <dbReference type="PROSITE-ProRule" id="PRU00169"/>
    </source>
</evidence>
<organism evidence="8 9">
    <name type="scientific">Polynucleobacter meluiroseus</name>
    <dbReference type="NCBI Taxonomy" id="1938814"/>
    <lineage>
        <taxon>Bacteria</taxon>
        <taxon>Pseudomonadati</taxon>
        <taxon>Pseudomonadota</taxon>
        <taxon>Betaproteobacteria</taxon>
        <taxon>Burkholderiales</taxon>
        <taxon>Burkholderiaceae</taxon>
        <taxon>Polynucleobacter</taxon>
    </lineage>
</organism>
<dbReference type="InterPro" id="IPR001789">
    <property type="entry name" value="Sig_transdc_resp-reg_receiver"/>
</dbReference>
<feature type="domain" description="HTH luxR-type" evidence="6">
    <location>
        <begin position="148"/>
        <end position="213"/>
    </location>
</feature>
<dbReference type="OrthoDB" id="9816469at2"/>
<dbReference type="Proteomes" id="UP000218069">
    <property type="component" value="Unassembled WGS sequence"/>
</dbReference>
<evidence type="ECO:0000313" key="9">
    <source>
        <dbReference type="Proteomes" id="UP000218069"/>
    </source>
</evidence>
<dbReference type="Pfam" id="PF00072">
    <property type="entry name" value="Response_reg"/>
    <property type="match status" value="1"/>
</dbReference>
<dbReference type="CDD" id="cd17535">
    <property type="entry name" value="REC_NarL-like"/>
    <property type="match status" value="1"/>
</dbReference>
<dbReference type="PROSITE" id="PS50043">
    <property type="entry name" value="HTH_LUXR_2"/>
    <property type="match status" value="1"/>
</dbReference>
<evidence type="ECO:0000313" key="8">
    <source>
        <dbReference type="EMBL" id="SNX28337.1"/>
    </source>
</evidence>
<dbReference type="PANTHER" id="PTHR43214">
    <property type="entry name" value="TWO-COMPONENT RESPONSE REGULATOR"/>
    <property type="match status" value="1"/>
</dbReference>
<dbReference type="InterPro" id="IPR016032">
    <property type="entry name" value="Sig_transdc_resp-reg_C-effctor"/>
</dbReference>
<reference evidence="9" key="1">
    <citation type="submission" date="2017-08" db="EMBL/GenBank/DDBJ databases">
        <authorList>
            <person name="Varghese N."/>
            <person name="Submissions S."/>
        </authorList>
    </citation>
    <scope>NUCLEOTIDE SEQUENCE [LARGE SCALE GENOMIC DNA]</scope>
    <source>
        <strain evidence="9">AP-Melu-1000-B4</strain>
    </source>
</reference>
<keyword evidence="2" id="KW-0805">Transcription regulation</keyword>
<dbReference type="GO" id="GO:0000160">
    <property type="term" value="P:phosphorelay signal transduction system"/>
    <property type="evidence" value="ECO:0007669"/>
    <property type="project" value="InterPro"/>
</dbReference>
<dbReference type="SMART" id="SM00448">
    <property type="entry name" value="REC"/>
    <property type="match status" value="1"/>
</dbReference>
<feature type="modified residue" description="4-aspartylphosphate" evidence="5">
    <location>
        <position position="59"/>
    </location>
</feature>
<dbReference type="SUPFAM" id="SSF52172">
    <property type="entry name" value="CheY-like"/>
    <property type="match status" value="1"/>
</dbReference>
<evidence type="ECO:0000256" key="3">
    <source>
        <dbReference type="ARBA" id="ARBA00023125"/>
    </source>
</evidence>
<dbReference type="PANTHER" id="PTHR43214:SF41">
    <property type="entry name" value="NITRATE_NITRITE RESPONSE REGULATOR PROTEIN NARP"/>
    <property type="match status" value="1"/>
</dbReference>
<sequence>MTLMKHLRIALADDHAIIREGLIQVLNTHPGIAVVAEAKSGKEAIKLADNPELDCLVLDIDLQDRNGIEVIKSIRRNNQKLPILVLSMHPPSQYAARVLSAGALGYITKSESTQELVLAIRRVATGAKYISPIVAEILAERFGDAQTAADPHQCLSDREHQFMMMVATGLTVNAIAEKLSLSPKTVSMYRTRTLKKMGMKTNAELVHYAIKNNLLA</sequence>
<gene>
    <name evidence="8" type="ORF">SAMN06295945_0665</name>
</gene>
<dbReference type="Pfam" id="PF00196">
    <property type="entry name" value="GerE"/>
    <property type="match status" value="1"/>
</dbReference>
<keyword evidence="3" id="KW-0238">DNA-binding</keyword>
<protein>
    <submittedName>
        <fullName evidence="8">Two component transcriptional regulator, LuxR family</fullName>
    </submittedName>
</protein>
<dbReference type="Gene3D" id="3.40.50.2300">
    <property type="match status" value="1"/>
</dbReference>
<dbReference type="PROSITE" id="PS00622">
    <property type="entry name" value="HTH_LUXR_1"/>
    <property type="match status" value="1"/>
</dbReference>
<proteinExistence type="predicted"/>
<keyword evidence="9" id="KW-1185">Reference proteome</keyword>
<dbReference type="GO" id="GO:0003677">
    <property type="term" value="F:DNA binding"/>
    <property type="evidence" value="ECO:0007669"/>
    <property type="project" value="UniProtKB-KW"/>
</dbReference>
<evidence type="ECO:0000256" key="1">
    <source>
        <dbReference type="ARBA" id="ARBA00022553"/>
    </source>
</evidence>
<evidence type="ECO:0000256" key="2">
    <source>
        <dbReference type="ARBA" id="ARBA00023015"/>
    </source>
</evidence>
<keyword evidence="1 5" id="KW-0597">Phosphoprotein</keyword>
<dbReference type="PRINTS" id="PR00038">
    <property type="entry name" value="HTHLUXR"/>
</dbReference>
<evidence type="ECO:0000259" key="6">
    <source>
        <dbReference type="PROSITE" id="PS50043"/>
    </source>
</evidence>
<dbReference type="SMART" id="SM00421">
    <property type="entry name" value="HTH_LUXR"/>
    <property type="match status" value="1"/>
</dbReference>
<dbReference type="PROSITE" id="PS50110">
    <property type="entry name" value="RESPONSE_REGULATORY"/>
    <property type="match status" value="1"/>
</dbReference>
<dbReference type="EMBL" id="OANS01000002">
    <property type="protein sequence ID" value="SNX28337.1"/>
    <property type="molecule type" value="Genomic_DNA"/>
</dbReference>
<evidence type="ECO:0000256" key="4">
    <source>
        <dbReference type="ARBA" id="ARBA00023163"/>
    </source>
</evidence>
<keyword evidence="4" id="KW-0804">Transcription</keyword>
<dbReference type="InterPro" id="IPR000792">
    <property type="entry name" value="Tscrpt_reg_LuxR_C"/>
</dbReference>
<accession>A0A240DZD6</accession>
<dbReference type="SUPFAM" id="SSF46894">
    <property type="entry name" value="C-terminal effector domain of the bipartite response regulators"/>
    <property type="match status" value="1"/>
</dbReference>
<name>A0A240DZD6_9BURK</name>
<dbReference type="AlphaFoldDB" id="A0A240DZD6"/>
<dbReference type="InterPro" id="IPR039420">
    <property type="entry name" value="WalR-like"/>
</dbReference>